<evidence type="ECO:0000256" key="5">
    <source>
        <dbReference type="ARBA" id="ARBA00023163"/>
    </source>
</evidence>
<gene>
    <name evidence="10" type="ORF">MUK42_05553</name>
</gene>
<dbReference type="Proteomes" id="UP001055439">
    <property type="component" value="Chromosome 10"/>
</dbReference>
<dbReference type="Gene3D" id="3.30.730.10">
    <property type="entry name" value="AP2/ERF domain"/>
    <property type="match status" value="1"/>
</dbReference>
<evidence type="ECO:0000256" key="3">
    <source>
        <dbReference type="ARBA" id="ARBA00023125"/>
    </source>
</evidence>
<keyword evidence="2" id="KW-0805">Transcription regulation</keyword>
<dbReference type="OrthoDB" id="1932364at2759"/>
<keyword evidence="6" id="KW-0539">Nucleus</keyword>
<dbReference type="PANTHER" id="PTHR31985:SF130">
    <property type="entry name" value="ETHYLENE-RESPONSIVE TRANSCRIPTION FACTOR ERF034"/>
    <property type="match status" value="1"/>
</dbReference>
<name>A0A9E7EW19_9LILI</name>
<dbReference type="SUPFAM" id="SSF54171">
    <property type="entry name" value="DNA-binding domain"/>
    <property type="match status" value="1"/>
</dbReference>
<dbReference type="InterPro" id="IPR001471">
    <property type="entry name" value="AP2/ERF_dom"/>
</dbReference>
<dbReference type="AlphaFoldDB" id="A0A9E7EW19"/>
<feature type="region of interest" description="Disordered" evidence="8">
    <location>
        <begin position="77"/>
        <end position="97"/>
    </location>
</feature>
<feature type="domain" description="AP2/ERF" evidence="9">
    <location>
        <begin position="100"/>
        <end position="157"/>
    </location>
</feature>
<dbReference type="GO" id="GO:0003677">
    <property type="term" value="F:DNA binding"/>
    <property type="evidence" value="ECO:0007669"/>
    <property type="project" value="UniProtKB-KW"/>
</dbReference>
<evidence type="ECO:0000256" key="4">
    <source>
        <dbReference type="ARBA" id="ARBA00023159"/>
    </source>
</evidence>
<sequence length="261" mass="28347">MSLRLHHFCMGPSSCSFVLLLWLGVHKSLLLHYILCGHSTLVPSIMEESLCRDCEVATISKKTVKSGCKRVVRTSCSGGGGGDGGDDEARKRSKGSKHPVYRGVRMRAWGKWVSEIRQPRKKTRIWLGTFPTAEMAARAHDVAALSIKGQSACLNFPELAAELPRPASAAPEDIQAAAALAASIVFGDPRPGTCTSAESGLRQTELPVSRSPPPLTPSSDSDDALFDLPDLLLDVGEGFCYSSPWENCMEFALEEPLLWEY</sequence>
<keyword evidence="4" id="KW-0010">Activator</keyword>
<dbReference type="SMART" id="SM00380">
    <property type="entry name" value="AP2"/>
    <property type="match status" value="1"/>
</dbReference>
<keyword evidence="3" id="KW-0238">DNA-binding</keyword>
<protein>
    <recommendedName>
        <fullName evidence="9">AP2/ERF domain-containing protein</fullName>
    </recommendedName>
</protein>
<accession>A0A9E7EW19</accession>
<evidence type="ECO:0000256" key="6">
    <source>
        <dbReference type="ARBA" id="ARBA00023242"/>
    </source>
</evidence>
<dbReference type="EMBL" id="CP097503">
    <property type="protein sequence ID" value="URD84176.1"/>
    <property type="molecule type" value="Genomic_DNA"/>
</dbReference>
<evidence type="ECO:0000256" key="7">
    <source>
        <dbReference type="ARBA" id="ARBA00024343"/>
    </source>
</evidence>
<dbReference type="InterPro" id="IPR051032">
    <property type="entry name" value="AP2/ERF_TF_ERF_subfamily"/>
</dbReference>
<evidence type="ECO:0000313" key="11">
    <source>
        <dbReference type="Proteomes" id="UP001055439"/>
    </source>
</evidence>
<reference evidence="10" key="1">
    <citation type="submission" date="2022-05" db="EMBL/GenBank/DDBJ databases">
        <title>The Musa troglodytarum L. genome provides insights into the mechanism of non-climacteric behaviour and enrichment of carotenoids.</title>
        <authorList>
            <person name="Wang J."/>
        </authorList>
    </citation>
    <scope>NUCLEOTIDE SEQUENCE</scope>
    <source>
        <tissue evidence="10">Leaf</tissue>
    </source>
</reference>
<comment type="similarity">
    <text evidence="7">Belongs to the AP2/ERF transcription factor family. ERF subfamily.</text>
</comment>
<dbReference type="PANTHER" id="PTHR31985">
    <property type="entry name" value="ETHYLENE-RESPONSIVE TRANSCRIPTION FACTOR ERF042-RELATED"/>
    <property type="match status" value="1"/>
</dbReference>
<evidence type="ECO:0000259" key="9">
    <source>
        <dbReference type="PROSITE" id="PS51032"/>
    </source>
</evidence>
<dbReference type="CDD" id="cd00018">
    <property type="entry name" value="AP2"/>
    <property type="match status" value="1"/>
</dbReference>
<dbReference type="FunFam" id="3.30.730.10:FF:000001">
    <property type="entry name" value="Ethylene-responsive transcription factor 2"/>
    <property type="match status" value="1"/>
</dbReference>
<evidence type="ECO:0000256" key="8">
    <source>
        <dbReference type="SAM" id="MobiDB-lite"/>
    </source>
</evidence>
<evidence type="ECO:0000313" key="10">
    <source>
        <dbReference type="EMBL" id="URD84176.1"/>
    </source>
</evidence>
<evidence type="ECO:0000256" key="1">
    <source>
        <dbReference type="ARBA" id="ARBA00004123"/>
    </source>
</evidence>
<keyword evidence="11" id="KW-1185">Reference proteome</keyword>
<dbReference type="GO" id="GO:0005634">
    <property type="term" value="C:nucleus"/>
    <property type="evidence" value="ECO:0007669"/>
    <property type="project" value="UniProtKB-SubCell"/>
</dbReference>
<organism evidence="10 11">
    <name type="scientific">Musa troglodytarum</name>
    <name type="common">fe'i banana</name>
    <dbReference type="NCBI Taxonomy" id="320322"/>
    <lineage>
        <taxon>Eukaryota</taxon>
        <taxon>Viridiplantae</taxon>
        <taxon>Streptophyta</taxon>
        <taxon>Embryophyta</taxon>
        <taxon>Tracheophyta</taxon>
        <taxon>Spermatophyta</taxon>
        <taxon>Magnoliopsida</taxon>
        <taxon>Liliopsida</taxon>
        <taxon>Zingiberales</taxon>
        <taxon>Musaceae</taxon>
        <taxon>Musa</taxon>
    </lineage>
</organism>
<proteinExistence type="inferred from homology"/>
<dbReference type="InterPro" id="IPR016177">
    <property type="entry name" value="DNA-bd_dom_sf"/>
</dbReference>
<feature type="region of interest" description="Disordered" evidence="8">
    <location>
        <begin position="195"/>
        <end position="221"/>
    </location>
</feature>
<comment type="subcellular location">
    <subcellularLocation>
        <location evidence="1">Nucleus</location>
    </subcellularLocation>
</comment>
<dbReference type="Pfam" id="PF00847">
    <property type="entry name" value="AP2"/>
    <property type="match status" value="1"/>
</dbReference>
<dbReference type="InterPro" id="IPR036955">
    <property type="entry name" value="AP2/ERF_dom_sf"/>
</dbReference>
<keyword evidence="5" id="KW-0804">Transcription</keyword>
<dbReference type="PROSITE" id="PS51032">
    <property type="entry name" value="AP2_ERF"/>
    <property type="match status" value="1"/>
</dbReference>
<dbReference type="GO" id="GO:0003700">
    <property type="term" value="F:DNA-binding transcription factor activity"/>
    <property type="evidence" value="ECO:0007669"/>
    <property type="project" value="InterPro"/>
</dbReference>
<dbReference type="PRINTS" id="PR00367">
    <property type="entry name" value="ETHRSPELEMNT"/>
</dbReference>
<evidence type="ECO:0000256" key="2">
    <source>
        <dbReference type="ARBA" id="ARBA00023015"/>
    </source>
</evidence>